<sequence>MENMGINVDVIRQNTVVGSSFGIICLNQDQKVVLWNPATKSATQLPDSGLGTGLQVGFGFDLHGDWKVVVARVANNHIFGKVYRAEQESWRSISSPISLRSKTLSKGACTTYSYNWLIGNGQLYEGVLSFNMKDETFTMISLPAERSIQYLDLLPADMFETVALIDYQFDAKVCFIWLLQQSEKLSWTNHYTFTFKPSEVVLGFSSNGIILGVRRGQGSEITLMWGTPVLRGSHVFGMMGAALVASAEDVGMLLEGIFGAVVGSTASVKQIGDLFEMRLSLINVSSVLPILRENMGLLCSGNYHYNEADAEENVHQLLGDGSKELAHNDTDSSKYILSNENKDLLFLWLLHKICVLCLESGEKLSEIGSRLEYSSLTKEIAWEIQTLFRDSIQSEEKETIQKQYKKQGTLAGSVSNRHWITNDQQLLFSCICQVSMEVQVDNVLLPLPEDLVIKILLKLPVMSIIRFKCVSKSWCSIIKSQSFVDQHMNNSSNNRYVLVNGRIVIPGINNGKCKRVSTGIFSYDTLEAVTARTVSPALPLRQEDNLDHYFRDFWIMGCCNGLLLTYGHGRGRSRDKDFALWNPATGERKVLPTVSSRSQAADKNVCCVFETVGFGFDAQNNDYKVVMMHKLQPIYEMQILMCSPKPARIVVEVYSLRSDTWKEVATLVDATALTSIQDKDDNGGVFINGKYSWIANVKSIYGVKDEIISFDMTEEVIVKTPLPNPSISVSSFPDGCTFIRGREGGDYCKSCAQAHIIYNNYVLVYKDSLALVNCVRRLGATEIGEMTASGYGELHDTYDIWVLGEYGVQRSWKKAMSIRNPCGCIHQFMGFWKDNKAWLKPYEPEVGAFELFLGDLDGQQLVRTSLSIIGGDLKTFSYIQTLVPIQG</sequence>
<dbReference type="Pfam" id="PF00646">
    <property type="entry name" value="F-box"/>
    <property type="match status" value="1"/>
</dbReference>
<keyword evidence="3" id="KW-1185">Reference proteome</keyword>
<dbReference type="NCBIfam" id="TIGR01640">
    <property type="entry name" value="F_box_assoc_1"/>
    <property type="match status" value="2"/>
</dbReference>
<dbReference type="SUPFAM" id="SSF81383">
    <property type="entry name" value="F-box domain"/>
    <property type="match status" value="1"/>
</dbReference>
<name>A0A8K0H647_9ROSA</name>
<evidence type="ECO:0000313" key="3">
    <source>
        <dbReference type="Proteomes" id="UP000796880"/>
    </source>
</evidence>
<dbReference type="EMBL" id="VOIH02000005">
    <property type="protein sequence ID" value="KAF3446175.1"/>
    <property type="molecule type" value="Genomic_DNA"/>
</dbReference>
<feature type="domain" description="F-box" evidence="1">
    <location>
        <begin position="441"/>
        <end position="487"/>
    </location>
</feature>
<dbReference type="InterPro" id="IPR001810">
    <property type="entry name" value="F-box_dom"/>
</dbReference>
<dbReference type="CDD" id="cd22157">
    <property type="entry name" value="F-box_AtFBW1-like"/>
    <property type="match status" value="1"/>
</dbReference>
<dbReference type="Pfam" id="PF07734">
    <property type="entry name" value="FBA_1"/>
    <property type="match status" value="1"/>
</dbReference>
<evidence type="ECO:0000259" key="1">
    <source>
        <dbReference type="PROSITE" id="PS50181"/>
    </source>
</evidence>
<dbReference type="Gene3D" id="1.20.1280.50">
    <property type="match status" value="1"/>
</dbReference>
<dbReference type="Pfam" id="PF08268">
    <property type="entry name" value="FBA_3"/>
    <property type="match status" value="1"/>
</dbReference>
<dbReference type="PANTHER" id="PTHR31672">
    <property type="entry name" value="BNACNNG10540D PROTEIN"/>
    <property type="match status" value="1"/>
</dbReference>
<dbReference type="InterPro" id="IPR050796">
    <property type="entry name" value="SCF_F-box_component"/>
</dbReference>
<dbReference type="InterPro" id="IPR006527">
    <property type="entry name" value="F-box-assoc_dom_typ1"/>
</dbReference>
<dbReference type="PROSITE" id="PS50181">
    <property type="entry name" value="FBOX"/>
    <property type="match status" value="1"/>
</dbReference>
<dbReference type="AlphaFoldDB" id="A0A8K0H647"/>
<comment type="caution">
    <text evidence="2">The sequence shown here is derived from an EMBL/GenBank/DDBJ whole genome shotgun (WGS) entry which is preliminary data.</text>
</comment>
<dbReference type="InterPro" id="IPR013187">
    <property type="entry name" value="F-box-assoc_dom_typ3"/>
</dbReference>
<dbReference type="SMART" id="SM00256">
    <property type="entry name" value="FBOX"/>
    <property type="match status" value="1"/>
</dbReference>
<dbReference type="PANTHER" id="PTHR31672:SF13">
    <property type="entry name" value="F-BOX PROTEIN CPR30-LIKE"/>
    <property type="match status" value="1"/>
</dbReference>
<reference evidence="2" key="1">
    <citation type="submission" date="2020-03" db="EMBL/GenBank/DDBJ databases">
        <title>A high-quality chromosome-level genome assembly of a woody plant with both climbing and erect habits, Rhamnella rubrinervis.</title>
        <authorList>
            <person name="Lu Z."/>
            <person name="Yang Y."/>
            <person name="Zhu X."/>
            <person name="Sun Y."/>
        </authorList>
    </citation>
    <scope>NUCLEOTIDE SEQUENCE</scope>
    <source>
        <strain evidence="2">BYM</strain>
        <tissue evidence="2">Leaf</tissue>
    </source>
</reference>
<proteinExistence type="predicted"/>
<evidence type="ECO:0000313" key="2">
    <source>
        <dbReference type="EMBL" id="KAF3446175.1"/>
    </source>
</evidence>
<dbReference type="InterPro" id="IPR017451">
    <property type="entry name" value="F-box-assoc_interact_dom"/>
</dbReference>
<dbReference type="OrthoDB" id="1867629at2759"/>
<organism evidence="2 3">
    <name type="scientific">Rhamnella rubrinervis</name>
    <dbReference type="NCBI Taxonomy" id="2594499"/>
    <lineage>
        <taxon>Eukaryota</taxon>
        <taxon>Viridiplantae</taxon>
        <taxon>Streptophyta</taxon>
        <taxon>Embryophyta</taxon>
        <taxon>Tracheophyta</taxon>
        <taxon>Spermatophyta</taxon>
        <taxon>Magnoliopsida</taxon>
        <taxon>eudicotyledons</taxon>
        <taxon>Gunneridae</taxon>
        <taxon>Pentapetalae</taxon>
        <taxon>rosids</taxon>
        <taxon>fabids</taxon>
        <taxon>Rosales</taxon>
        <taxon>Rhamnaceae</taxon>
        <taxon>rhamnoid group</taxon>
        <taxon>Rhamneae</taxon>
        <taxon>Rhamnella</taxon>
    </lineage>
</organism>
<dbReference type="InterPro" id="IPR036047">
    <property type="entry name" value="F-box-like_dom_sf"/>
</dbReference>
<gene>
    <name evidence="2" type="ORF">FNV43_RR11354</name>
</gene>
<accession>A0A8K0H647</accession>
<protein>
    <recommendedName>
        <fullName evidence="1">F-box domain-containing protein</fullName>
    </recommendedName>
</protein>
<dbReference type="Proteomes" id="UP000796880">
    <property type="component" value="Unassembled WGS sequence"/>
</dbReference>